<dbReference type="PATRIC" id="fig|1123384.7.peg.2068"/>
<keyword evidence="1" id="KW-0446">Lipid-binding</keyword>
<organism evidence="2 3">
    <name type="scientific">Pseudothermotoga hypogea DSM 11164 = NBRC 106472</name>
    <dbReference type="NCBI Taxonomy" id="1123384"/>
    <lineage>
        <taxon>Bacteria</taxon>
        <taxon>Thermotogati</taxon>
        <taxon>Thermotogota</taxon>
        <taxon>Thermotogae</taxon>
        <taxon>Thermotogales</taxon>
        <taxon>Thermotogaceae</taxon>
        <taxon>Pseudothermotoga</taxon>
    </lineage>
</organism>
<dbReference type="InterPro" id="IPR050270">
    <property type="entry name" value="DegV_domain_contain"/>
</dbReference>
<protein>
    <submittedName>
        <fullName evidence="2">Carbohydrate-binding protein</fullName>
    </submittedName>
</protein>
<accession>A0A0X1KTI8</accession>
<dbReference type="InterPro" id="IPR043168">
    <property type="entry name" value="DegV_C"/>
</dbReference>
<dbReference type="InterPro" id="IPR003797">
    <property type="entry name" value="DegV"/>
</dbReference>
<dbReference type="Pfam" id="PF02645">
    <property type="entry name" value="DegV"/>
    <property type="match status" value="1"/>
</dbReference>
<dbReference type="NCBIfam" id="TIGR00762">
    <property type="entry name" value="DegV"/>
    <property type="match status" value="1"/>
</dbReference>
<sequence>MGRFKIVLDSTSDVPMGWIEKFDLEIIPLHVTWPDGSQEDDTRDLKEIQSFYDRISKAKELPKSSQPSVGEFLNLYEKIKKQGYEEIVVMTISSALSGTYDSAVQAARQFDLPVHVIDTKLASAAMPLPARRARELEKEGKSVSEIVKIIEDELKRGRYKAIFYVSNFDFLVKGGRVTRLQGFLGTLLNLHVGLFINEEGKLIPFEKARGQKRAQEMLIKKALSMVPEGKKVRLLMVDANERESTKVLLEMLKQHYDVLDAEFTEMGKVITTHVGPGTAGFGMEVVE</sequence>
<dbReference type="OrthoDB" id="9780660at2"/>
<dbReference type="PANTHER" id="PTHR33434:SF2">
    <property type="entry name" value="FATTY ACID-BINDING PROTEIN TM_1468"/>
    <property type="match status" value="1"/>
</dbReference>
<gene>
    <name evidence="2" type="ORF">AJ81_10305</name>
</gene>
<dbReference type="STRING" id="1123384.AJ81_10305"/>
<dbReference type="Gene3D" id="3.40.50.10170">
    <property type="match status" value="1"/>
</dbReference>
<dbReference type="RefSeq" id="WP_031502698.1">
    <property type="nucleotide sequence ID" value="NC_022795.1"/>
</dbReference>
<evidence type="ECO:0000256" key="1">
    <source>
        <dbReference type="ARBA" id="ARBA00023121"/>
    </source>
</evidence>
<name>A0A0X1KTI8_9THEM</name>
<dbReference type="KEGG" id="phy:AJ81_10305"/>
<reference evidence="2 3" key="1">
    <citation type="submission" date="2014-01" db="EMBL/GenBank/DDBJ databases">
        <title>Genome sequencing of Thermotog hypogea.</title>
        <authorList>
            <person name="Zhang X."/>
            <person name="Alvare G."/>
            <person name="Fristensky B."/>
            <person name="Chen L."/>
            <person name="Suen T."/>
            <person name="Chen Q."/>
            <person name="Ma K."/>
        </authorList>
    </citation>
    <scope>NUCLEOTIDE SEQUENCE [LARGE SCALE GENOMIC DNA]</scope>
    <source>
        <strain evidence="2 3">DSM 11164</strain>
    </source>
</reference>
<dbReference type="GO" id="GO:0008289">
    <property type="term" value="F:lipid binding"/>
    <property type="evidence" value="ECO:0007669"/>
    <property type="project" value="UniProtKB-KW"/>
</dbReference>
<dbReference type="Proteomes" id="UP000077469">
    <property type="component" value="Chromosome"/>
</dbReference>
<keyword evidence="3" id="KW-1185">Reference proteome</keyword>
<dbReference type="PaxDb" id="1123384-AJ81_10305"/>
<dbReference type="Gene3D" id="3.30.1180.10">
    <property type="match status" value="1"/>
</dbReference>
<dbReference type="AlphaFoldDB" id="A0A0X1KTI8"/>
<proteinExistence type="predicted"/>
<dbReference type="SUPFAM" id="SSF82549">
    <property type="entry name" value="DAK1/DegV-like"/>
    <property type="match status" value="1"/>
</dbReference>
<dbReference type="EMBL" id="CP007141">
    <property type="protein sequence ID" value="AJC74502.1"/>
    <property type="molecule type" value="Genomic_DNA"/>
</dbReference>
<dbReference type="PROSITE" id="PS51482">
    <property type="entry name" value="DEGV"/>
    <property type="match status" value="1"/>
</dbReference>
<dbReference type="PANTHER" id="PTHR33434">
    <property type="entry name" value="DEGV DOMAIN-CONTAINING PROTEIN DR_1986-RELATED"/>
    <property type="match status" value="1"/>
</dbReference>
<evidence type="ECO:0000313" key="2">
    <source>
        <dbReference type="EMBL" id="AJC74502.1"/>
    </source>
</evidence>
<evidence type="ECO:0000313" key="3">
    <source>
        <dbReference type="Proteomes" id="UP000077469"/>
    </source>
</evidence>